<evidence type="ECO:0000256" key="2">
    <source>
        <dbReference type="ARBA" id="ARBA00022490"/>
    </source>
</evidence>
<dbReference type="AlphaFoldDB" id="A0A8H7ZX04"/>
<keyword evidence="5" id="KW-1185">Reference proteome</keyword>
<protein>
    <submittedName>
        <fullName evidence="4">Uncharacterized protein</fullName>
    </submittedName>
</protein>
<keyword evidence="2" id="KW-0963">Cytoplasm</keyword>
<feature type="region of interest" description="Disordered" evidence="3">
    <location>
        <begin position="252"/>
        <end position="372"/>
    </location>
</feature>
<dbReference type="PANTHER" id="PTHR12983">
    <property type="entry name" value="RING FINGER 10 FAMILY MEMBER"/>
    <property type="match status" value="1"/>
</dbReference>
<organism evidence="4 5">
    <name type="scientific">Olpidium bornovanus</name>
    <dbReference type="NCBI Taxonomy" id="278681"/>
    <lineage>
        <taxon>Eukaryota</taxon>
        <taxon>Fungi</taxon>
        <taxon>Fungi incertae sedis</taxon>
        <taxon>Olpidiomycota</taxon>
        <taxon>Olpidiomycotina</taxon>
        <taxon>Olpidiomycetes</taxon>
        <taxon>Olpidiales</taxon>
        <taxon>Olpidiaceae</taxon>
        <taxon>Olpidium</taxon>
    </lineage>
</organism>
<evidence type="ECO:0000313" key="5">
    <source>
        <dbReference type="Proteomes" id="UP000673691"/>
    </source>
</evidence>
<evidence type="ECO:0000256" key="3">
    <source>
        <dbReference type="SAM" id="MobiDB-lite"/>
    </source>
</evidence>
<proteinExistence type="predicted"/>
<sequence>MLASADYLESQLRNDEREVLSVLAEAKRLDADENEVPFVEMALVNIRERVNALKSAGWNTNEMVLKNEIIARAEAEAVDREARAANRRAVGEPCQQPAEGEAGRSAGMETARSMQPVEQPQQVREGMGRGNRQARRKDGRTDSYYFFQARDGQHLYLHPLDIRVLKQEYGDYDEFPETITVRVVGVEESTLTEELRKRCRYLSHLPLSCDVTFVEVDWQGLVGEETMKMFTGERRWLHARWSVGVSLTSETDGTYRGAGEFRERKERQAAKRARDTGVASQNLRRGQVRVPSPLPSTSSTSQLSQPVEDDPFFATLNSSAGKEDPVAAGRHGPSGSFAAVASGRGQSSGTRGAWGAAAVDQHESDDHPSNVWWGDYDDDEIAAAGKGKKKFVLMSSGGARRGKYR</sequence>
<feature type="compositionally biased region" description="Basic and acidic residues" evidence="3">
    <location>
        <begin position="259"/>
        <end position="275"/>
    </location>
</feature>
<dbReference type="GO" id="GO:0005737">
    <property type="term" value="C:cytoplasm"/>
    <property type="evidence" value="ECO:0007669"/>
    <property type="project" value="UniProtKB-SubCell"/>
</dbReference>
<dbReference type="GO" id="GO:0045944">
    <property type="term" value="P:positive regulation of transcription by RNA polymerase II"/>
    <property type="evidence" value="ECO:0007669"/>
    <property type="project" value="TreeGrafter"/>
</dbReference>
<feature type="region of interest" description="Disordered" evidence="3">
    <location>
        <begin position="84"/>
        <end position="138"/>
    </location>
</feature>
<evidence type="ECO:0000256" key="1">
    <source>
        <dbReference type="ARBA" id="ARBA00004496"/>
    </source>
</evidence>
<dbReference type="GO" id="GO:0000976">
    <property type="term" value="F:transcription cis-regulatory region binding"/>
    <property type="evidence" value="ECO:0007669"/>
    <property type="project" value="TreeGrafter"/>
</dbReference>
<name>A0A8H7ZX04_9FUNG</name>
<reference evidence="4 5" key="1">
    <citation type="journal article" name="Sci. Rep.">
        <title>Genome-scale phylogenetic analyses confirm Olpidium as the closest living zoosporic fungus to the non-flagellated, terrestrial fungi.</title>
        <authorList>
            <person name="Chang Y."/>
            <person name="Rochon D."/>
            <person name="Sekimoto S."/>
            <person name="Wang Y."/>
            <person name="Chovatia M."/>
            <person name="Sandor L."/>
            <person name="Salamov A."/>
            <person name="Grigoriev I.V."/>
            <person name="Stajich J.E."/>
            <person name="Spatafora J.W."/>
        </authorList>
    </citation>
    <scope>NUCLEOTIDE SEQUENCE [LARGE SCALE GENOMIC DNA]</scope>
    <source>
        <strain evidence="4">S191</strain>
    </source>
</reference>
<dbReference type="PANTHER" id="PTHR12983:SF9">
    <property type="entry name" value="E3 UBIQUITIN-PROTEIN LIGASE RNF10"/>
    <property type="match status" value="1"/>
</dbReference>
<dbReference type="EMBL" id="JAEFCI010004343">
    <property type="protein sequence ID" value="KAG5461009.1"/>
    <property type="molecule type" value="Genomic_DNA"/>
</dbReference>
<dbReference type="InterPro" id="IPR039739">
    <property type="entry name" value="MAG2/RNF10"/>
</dbReference>
<dbReference type="OrthoDB" id="302966at2759"/>
<gene>
    <name evidence="4" type="ORF">BJ554DRAFT_6871</name>
</gene>
<feature type="compositionally biased region" description="Polar residues" evidence="3">
    <location>
        <begin position="112"/>
        <end position="122"/>
    </location>
</feature>
<accession>A0A8H7ZX04</accession>
<comment type="caution">
    <text evidence="4">The sequence shown here is derived from an EMBL/GenBank/DDBJ whole genome shotgun (WGS) entry which is preliminary data.</text>
</comment>
<feature type="compositionally biased region" description="Low complexity" evidence="3">
    <location>
        <begin position="295"/>
        <end position="306"/>
    </location>
</feature>
<comment type="subcellular location">
    <subcellularLocation>
        <location evidence="1">Cytoplasm</location>
    </subcellularLocation>
</comment>
<evidence type="ECO:0000313" key="4">
    <source>
        <dbReference type="EMBL" id="KAG5461009.1"/>
    </source>
</evidence>
<dbReference type="Proteomes" id="UP000673691">
    <property type="component" value="Unassembled WGS sequence"/>
</dbReference>